<dbReference type="Gene3D" id="1.25.40.20">
    <property type="entry name" value="Ankyrin repeat-containing domain"/>
    <property type="match status" value="4"/>
</dbReference>
<dbReference type="SUPFAM" id="SSF48403">
    <property type="entry name" value="Ankyrin repeat"/>
    <property type="match status" value="1"/>
</dbReference>
<sequence>MEPYNFETEYFCSPCLKSKHFTKLMHLIINEKNIKKGHRKIKRYLMRHKHEINIVNDKKISALMIACRNTTTISSVKTVQLLLENGADVNLKTSEGYDALSIVSDYIYTDSDIEVFKLLLKYGANINTIDNNGETPLISVSKHSTTPNILSTIKLLLESGANINAQDKNGKTALMNACFSIFNENDNIKTVKLLLEYKPDCNLKNNNGMTTIEYLLYCSKYSILKPKILKILLKNGHKINRDDINLPKKIFKNMKTCLDFECLKILIKYGFDINYCDNNNKTILMYYASSGSERRKDIIFLLDNGANINAQDNEGFTALMYLLFGLPIIGGILLANIIYDFIDYGYNINLVTKNYESLLTIISKKNIHNKIEIIKILLYNGANYNFINGEGKNFIDYLNCNDKFIIEMVIGEIASRKQFLHDCQKNILTRSHEILLHPHCIRPILLSIKWKTVDENLYKFFKKNHKDLLNYFSILDFESFSTKISDAVKHIDY</sequence>
<dbReference type="Proteomes" id="UP001321479">
    <property type="component" value="Segment"/>
</dbReference>
<dbReference type="EMBL" id="AP024483">
    <property type="protein sequence ID" value="BCS82769.1"/>
    <property type="molecule type" value="Genomic_DNA"/>
</dbReference>
<keyword evidence="3" id="KW-0812">Transmembrane</keyword>
<dbReference type="PANTHER" id="PTHR24123:SF33">
    <property type="entry name" value="PROTEIN HOS4"/>
    <property type="match status" value="1"/>
</dbReference>
<accession>A0ABM7NRJ2</accession>
<keyword evidence="2" id="KW-0040">ANK repeat</keyword>
<keyword evidence="5" id="KW-1185">Reference proteome</keyword>
<keyword evidence="3" id="KW-0472">Membrane</keyword>
<dbReference type="PANTHER" id="PTHR24123">
    <property type="entry name" value="ANKYRIN REPEAT-CONTAINING"/>
    <property type="match status" value="1"/>
</dbReference>
<proteinExistence type="predicted"/>
<evidence type="ECO:0000313" key="4">
    <source>
        <dbReference type="EMBL" id="BCS82769.1"/>
    </source>
</evidence>
<dbReference type="Pfam" id="PF12796">
    <property type="entry name" value="Ank_2"/>
    <property type="match status" value="3"/>
</dbReference>
<feature type="transmembrane region" description="Helical" evidence="3">
    <location>
        <begin position="318"/>
        <end position="339"/>
    </location>
</feature>
<dbReference type="InterPro" id="IPR036770">
    <property type="entry name" value="Ankyrin_rpt-contain_sf"/>
</dbReference>
<dbReference type="SMART" id="SM00248">
    <property type="entry name" value="ANK"/>
    <property type="match status" value="9"/>
</dbReference>
<dbReference type="GeneID" id="80557974"/>
<evidence type="ECO:0000256" key="3">
    <source>
        <dbReference type="SAM" id="Phobius"/>
    </source>
</evidence>
<organism evidence="4 5">
    <name type="scientific">Cotonvirus japonicus</name>
    <dbReference type="NCBI Taxonomy" id="2811091"/>
    <lineage>
        <taxon>Viruses</taxon>
        <taxon>Varidnaviria</taxon>
        <taxon>Bamfordvirae</taxon>
        <taxon>Nucleocytoviricota</taxon>
        <taxon>Megaviricetes</taxon>
        <taxon>Imitervirales</taxon>
        <taxon>Mimiviridae</taxon>
        <taxon>Megamimivirinae</taxon>
        <taxon>Cotonvirus</taxon>
        <taxon>Cotonvirus japonicum</taxon>
    </lineage>
</organism>
<name>A0ABM7NRJ2_9VIRU</name>
<dbReference type="PROSITE" id="PS50297">
    <property type="entry name" value="ANK_REP_REGION"/>
    <property type="match status" value="1"/>
</dbReference>
<evidence type="ECO:0000256" key="2">
    <source>
        <dbReference type="ARBA" id="ARBA00023043"/>
    </source>
</evidence>
<dbReference type="InterPro" id="IPR051165">
    <property type="entry name" value="Multifunctional_ANK_Repeat"/>
</dbReference>
<dbReference type="InterPro" id="IPR002110">
    <property type="entry name" value="Ankyrin_rpt"/>
</dbReference>
<reference evidence="4 5" key="1">
    <citation type="submission" date="2021-02" db="EMBL/GenBank/DDBJ databases">
        <title>Cotonvirus japonicus, which uses Golgi apparatus of host cells for its virion factory, phylogenetically links tailed tupanvirus and icosahedral mimivirus.</title>
        <authorList>
            <person name="Takahashi H."/>
            <person name="Fukaya S."/>
            <person name="Song C."/>
            <person name="Murata K."/>
            <person name="Takemura M."/>
        </authorList>
    </citation>
    <scope>NUCLEOTIDE SEQUENCE [LARGE SCALE GENOMIC DNA]</scope>
</reference>
<evidence type="ECO:0000313" key="5">
    <source>
        <dbReference type="Proteomes" id="UP001321479"/>
    </source>
</evidence>
<dbReference type="RefSeq" id="YP_010841377.1">
    <property type="nucleotide sequence ID" value="NC_079139.1"/>
</dbReference>
<dbReference type="PROSITE" id="PS50088">
    <property type="entry name" value="ANK_REPEAT"/>
    <property type="match status" value="4"/>
</dbReference>
<evidence type="ECO:0000256" key="1">
    <source>
        <dbReference type="ARBA" id="ARBA00022737"/>
    </source>
</evidence>
<keyword evidence="1" id="KW-0677">Repeat</keyword>
<keyword evidence="3" id="KW-1133">Transmembrane helix</keyword>
<protein>
    <submittedName>
        <fullName evidence="4">Repeat protein</fullName>
    </submittedName>
</protein>